<feature type="region of interest" description="Disordered" evidence="1">
    <location>
        <begin position="74"/>
        <end position="104"/>
    </location>
</feature>
<evidence type="ECO:0000313" key="2">
    <source>
        <dbReference type="EMBL" id="KAL3267774.1"/>
    </source>
</evidence>
<evidence type="ECO:0000313" key="3">
    <source>
        <dbReference type="Proteomes" id="UP001516400"/>
    </source>
</evidence>
<dbReference type="EMBL" id="JABFTP020000021">
    <property type="protein sequence ID" value="KAL3267774.1"/>
    <property type="molecule type" value="Genomic_DNA"/>
</dbReference>
<proteinExistence type="predicted"/>
<evidence type="ECO:0000256" key="1">
    <source>
        <dbReference type="SAM" id="MobiDB-lite"/>
    </source>
</evidence>
<feature type="compositionally biased region" description="Basic and acidic residues" evidence="1">
    <location>
        <begin position="94"/>
        <end position="104"/>
    </location>
</feature>
<feature type="compositionally biased region" description="Basic and acidic residues" evidence="1">
    <location>
        <begin position="74"/>
        <end position="86"/>
    </location>
</feature>
<dbReference type="Proteomes" id="UP001516400">
    <property type="component" value="Unassembled WGS sequence"/>
</dbReference>
<dbReference type="AlphaFoldDB" id="A0ABD2MMZ2"/>
<sequence>KHSRIQGLNGCSTKDSRLKLEHDKNKHSGGCKGSAWDANSWKRQKAQIDTMVYREVKASAKEKKRSIFEIQKYEDSDRIQKIREGTEQSEETNQGDKERTSEKN</sequence>
<name>A0ABD2MMZ2_9CUCU</name>
<keyword evidence="3" id="KW-1185">Reference proteome</keyword>
<reference evidence="2 3" key="1">
    <citation type="journal article" date="2021" name="BMC Biol.">
        <title>Horizontally acquired antibacterial genes associated with adaptive radiation of ladybird beetles.</title>
        <authorList>
            <person name="Li H.S."/>
            <person name="Tang X.F."/>
            <person name="Huang Y.H."/>
            <person name="Xu Z.Y."/>
            <person name="Chen M.L."/>
            <person name="Du X.Y."/>
            <person name="Qiu B.Y."/>
            <person name="Chen P.T."/>
            <person name="Zhang W."/>
            <person name="Slipinski A."/>
            <person name="Escalona H.E."/>
            <person name="Waterhouse R.M."/>
            <person name="Zwick A."/>
            <person name="Pang H."/>
        </authorList>
    </citation>
    <scope>NUCLEOTIDE SEQUENCE [LARGE SCALE GENOMIC DNA]</scope>
    <source>
        <strain evidence="2">SYSU2018</strain>
    </source>
</reference>
<feature type="compositionally biased region" description="Basic and acidic residues" evidence="1">
    <location>
        <begin position="14"/>
        <end position="26"/>
    </location>
</feature>
<accession>A0ABD2MMZ2</accession>
<comment type="caution">
    <text evidence="2">The sequence shown here is derived from an EMBL/GenBank/DDBJ whole genome shotgun (WGS) entry which is preliminary data.</text>
</comment>
<gene>
    <name evidence="2" type="ORF">HHI36_006901</name>
</gene>
<feature type="non-terminal residue" evidence="2">
    <location>
        <position position="1"/>
    </location>
</feature>
<feature type="region of interest" description="Disordered" evidence="1">
    <location>
        <begin position="1"/>
        <end position="36"/>
    </location>
</feature>
<organism evidence="2 3">
    <name type="scientific">Cryptolaemus montrouzieri</name>
    <dbReference type="NCBI Taxonomy" id="559131"/>
    <lineage>
        <taxon>Eukaryota</taxon>
        <taxon>Metazoa</taxon>
        <taxon>Ecdysozoa</taxon>
        <taxon>Arthropoda</taxon>
        <taxon>Hexapoda</taxon>
        <taxon>Insecta</taxon>
        <taxon>Pterygota</taxon>
        <taxon>Neoptera</taxon>
        <taxon>Endopterygota</taxon>
        <taxon>Coleoptera</taxon>
        <taxon>Polyphaga</taxon>
        <taxon>Cucujiformia</taxon>
        <taxon>Coccinelloidea</taxon>
        <taxon>Coccinellidae</taxon>
        <taxon>Scymninae</taxon>
        <taxon>Scymnini</taxon>
        <taxon>Cryptolaemus</taxon>
    </lineage>
</organism>
<protein>
    <submittedName>
        <fullName evidence="2">Uncharacterized protein</fullName>
    </submittedName>
</protein>